<dbReference type="PANTHER" id="PTHR46577">
    <property type="entry name" value="HTH-TYPE TRANSCRIPTIONAL REGULATORY PROTEIN GABR"/>
    <property type="match status" value="1"/>
</dbReference>
<name>A0ABT1SY78_9SPHI</name>
<sequence length="494" mass="55063">MGKVTPQILMTFINIHKNIGKTIHGQLYEQLKNGVYSGLLMPGDRLPSSREMSLEFKVSRNTVLQVFDQLRMEGFLESKTGAGTFISRSVFHISDNGRRKSPFIKNEASPVLFPGGLNSAFEGHISALEPMIPFQQSVPSVAEFPFDTWARISASVHRNIRSLHLGYDDAQGYQPLRKVLADHLRISRSIVCDPENIVIVNSSRQALHLAAEMVIRDGDLCWMEDPGYPGAVSAMKRFGGQICPVPITADGLDIDFAIRNYPDAKLAYVSPSHQFPTGCTMTLDKRIRLLNWARNNKLWIIEDDYDSEFSYNNRPVPALQGLDTGGNVIYLGTFSKVLLPALRLGYMVFPSKAMARQFAIGKSVIDGQTNIITQAVVSEFIREGYFSRHIRKMRLLYKNAQDDLVKLIHQHLKGKLEPVPVKTGMHFLAWLPAGADASFIADKALEHGVILNSLERYSLQSKGRNGLILGFSGFSTAEMEKAVLVLKRILSGPD</sequence>
<dbReference type="InterPro" id="IPR036390">
    <property type="entry name" value="WH_DNA-bd_sf"/>
</dbReference>
<keyword evidence="4" id="KW-0238">DNA-binding</keyword>
<dbReference type="InterPro" id="IPR015421">
    <property type="entry name" value="PyrdxlP-dep_Trfase_major"/>
</dbReference>
<evidence type="ECO:0000256" key="2">
    <source>
        <dbReference type="ARBA" id="ARBA00022898"/>
    </source>
</evidence>
<dbReference type="SUPFAM" id="SSF46785">
    <property type="entry name" value="Winged helix' DNA-binding domain"/>
    <property type="match status" value="1"/>
</dbReference>
<keyword evidence="8" id="KW-1185">Reference proteome</keyword>
<comment type="similarity">
    <text evidence="1">In the C-terminal section; belongs to the class-I pyridoxal-phosphate-dependent aminotransferase family.</text>
</comment>
<evidence type="ECO:0000259" key="6">
    <source>
        <dbReference type="PROSITE" id="PS50949"/>
    </source>
</evidence>
<dbReference type="CDD" id="cd07377">
    <property type="entry name" value="WHTH_GntR"/>
    <property type="match status" value="1"/>
</dbReference>
<dbReference type="RefSeq" id="WP_256537378.1">
    <property type="nucleotide sequence ID" value="NZ_JANHOH010000001.1"/>
</dbReference>
<proteinExistence type="inferred from homology"/>
<accession>A0ABT1SY78</accession>
<comment type="caution">
    <text evidence="7">The sequence shown here is derived from an EMBL/GenBank/DDBJ whole genome shotgun (WGS) entry which is preliminary data.</text>
</comment>
<dbReference type="InterPro" id="IPR015424">
    <property type="entry name" value="PyrdxlP-dep_Trfase"/>
</dbReference>
<gene>
    <name evidence="7" type="ORF">NPE20_04345</name>
</gene>
<evidence type="ECO:0000256" key="3">
    <source>
        <dbReference type="ARBA" id="ARBA00023015"/>
    </source>
</evidence>
<protein>
    <submittedName>
        <fullName evidence="7">PLP-dependent aminotransferase family protein</fullName>
    </submittedName>
</protein>
<dbReference type="InterPro" id="IPR004839">
    <property type="entry name" value="Aminotransferase_I/II_large"/>
</dbReference>
<evidence type="ECO:0000256" key="5">
    <source>
        <dbReference type="ARBA" id="ARBA00023163"/>
    </source>
</evidence>
<evidence type="ECO:0000313" key="8">
    <source>
        <dbReference type="Proteomes" id="UP001204376"/>
    </source>
</evidence>
<dbReference type="CDD" id="cd00609">
    <property type="entry name" value="AAT_like"/>
    <property type="match status" value="1"/>
</dbReference>
<keyword evidence="5" id="KW-0804">Transcription</keyword>
<dbReference type="PROSITE" id="PS50949">
    <property type="entry name" value="HTH_GNTR"/>
    <property type="match status" value="1"/>
</dbReference>
<dbReference type="EMBL" id="JANHOH010000001">
    <property type="protein sequence ID" value="MCQ6957170.1"/>
    <property type="molecule type" value="Genomic_DNA"/>
</dbReference>
<evidence type="ECO:0000256" key="4">
    <source>
        <dbReference type="ARBA" id="ARBA00023125"/>
    </source>
</evidence>
<evidence type="ECO:0000256" key="1">
    <source>
        <dbReference type="ARBA" id="ARBA00005384"/>
    </source>
</evidence>
<keyword evidence="2" id="KW-0663">Pyridoxal phosphate</keyword>
<keyword evidence="7" id="KW-0808">Transferase</keyword>
<dbReference type="Proteomes" id="UP001204376">
    <property type="component" value="Unassembled WGS sequence"/>
</dbReference>
<dbReference type="PRINTS" id="PR00035">
    <property type="entry name" value="HTHGNTR"/>
</dbReference>
<dbReference type="Gene3D" id="1.10.10.10">
    <property type="entry name" value="Winged helix-like DNA-binding domain superfamily/Winged helix DNA-binding domain"/>
    <property type="match status" value="1"/>
</dbReference>
<dbReference type="SUPFAM" id="SSF53383">
    <property type="entry name" value="PLP-dependent transferases"/>
    <property type="match status" value="1"/>
</dbReference>
<dbReference type="InterPro" id="IPR051446">
    <property type="entry name" value="HTH_trans_reg/aminotransferase"/>
</dbReference>
<dbReference type="PANTHER" id="PTHR46577:SF1">
    <property type="entry name" value="HTH-TYPE TRANSCRIPTIONAL REGULATORY PROTEIN GABR"/>
    <property type="match status" value="1"/>
</dbReference>
<evidence type="ECO:0000313" key="7">
    <source>
        <dbReference type="EMBL" id="MCQ6957170.1"/>
    </source>
</evidence>
<feature type="domain" description="HTH gntR-type" evidence="6">
    <location>
        <begin position="21"/>
        <end position="89"/>
    </location>
</feature>
<keyword evidence="3" id="KW-0805">Transcription regulation</keyword>
<dbReference type="GO" id="GO:0008483">
    <property type="term" value="F:transaminase activity"/>
    <property type="evidence" value="ECO:0007669"/>
    <property type="project" value="UniProtKB-KW"/>
</dbReference>
<dbReference type="InterPro" id="IPR000524">
    <property type="entry name" value="Tscrpt_reg_HTH_GntR"/>
</dbReference>
<reference evidence="7 8" key="1">
    <citation type="submission" date="2022-07" db="EMBL/GenBank/DDBJ databases">
        <title>Mucilaginibacter sp. JC4.</title>
        <authorList>
            <person name="Le V."/>
            <person name="Ko S.-R."/>
            <person name="Ahn C.-Y."/>
            <person name="Oh H.-M."/>
        </authorList>
    </citation>
    <scope>NUCLEOTIDE SEQUENCE [LARGE SCALE GENOMIC DNA]</scope>
    <source>
        <strain evidence="7 8">JC4</strain>
    </source>
</reference>
<dbReference type="SMART" id="SM00345">
    <property type="entry name" value="HTH_GNTR"/>
    <property type="match status" value="1"/>
</dbReference>
<dbReference type="Pfam" id="PF00392">
    <property type="entry name" value="GntR"/>
    <property type="match status" value="1"/>
</dbReference>
<dbReference type="Pfam" id="PF00155">
    <property type="entry name" value="Aminotran_1_2"/>
    <property type="match status" value="1"/>
</dbReference>
<organism evidence="7 8">
    <name type="scientific">Mucilaginibacter aquariorum</name>
    <dbReference type="NCBI Taxonomy" id="2967225"/>
    <lineage>
        <taxon>Bacteria</taxon>
        <taxon>Pseudomonadati</taxon>
        <taxon>Bacteroidota</taxon>
        <taxon>Sphingobacteriia</taxon>
        <taxon>Sphingobacteriales</taxon>
        <taxon>Sphingobacteriaceae</taxon>
        <taxon>Mucilaginibacter</taxon>
    </lineage>
</organism>
<dbReference type="InterPro" id="IPR036388">
    <property type="entry name" value="WH-like_DNA-bd_sf"/>
</dbReference>
<dbReference type="Gene3D" id="3.40.640.10">
    <property type="entry name" value="Type I PLP-dependent aspartate aminotransferase-like (Major domain)"/>
    <property type="match status" value="1"/>
</dbReference>
<keyword evidence="7" id="KW-0032">Aminotransferase</keyword>